<dbReference type="InterPro" id="IPR011989">
    <property type="entry name" value="ARM-like"/>
</dbReference>
<evidence type="ECO:0000256" key="2">
    <source>
        <dbReference type="SAM" id="MobiDB-lite"/>
    </source>
</evidence>
<dbReference type="Gene3D" id="1.25.10.10">
    <property type="entry name" value="Leucine-rich Repeat Variant"/>
    <property type="match status" value="1"/>
</dbReference>
<dbReference type="PANTHER" id="PTHR12354">
    <property type="entry name" value="INTERFERON-RELATED DEVELOPMENTAL REGULATOR"/>
    <property type="match status" value="1"/>
</dbReference>
<feature type="compositionally biased region" description="Basic and acidic residues" evidence="2">
    <location>
        <begin position="367"/>
        <end position="384"/>
    </location>
</feature>
<dbReference type="AlphaFoldDB" id="A0AAU9KWN9"/>
<evidence type="ECO:0000259" key="3">
    <source>
        <dbReference type="Pfam" id="PF05004"/>
    </source>
</evidence>
<reference evidence="4" key="1">
    <citation type="submission" date="2021-11" db="EMBL/GenBank/DDBJ databases">
        <authorList>
            <person name="Islam A."/>
            <person name="Islam S."/>
            <person name="Flora M.S."/>
            <person name="Rahman M."/>
            <person name="Ziaur R.M."/>
            <person name="Epstein J.H."/>
            <person name="Hassan M."/>
            <person name="Klassen M."/>
            <person name="Woodard K."/>
            <person name="Webb A."/>
            <person name="Webby R.J."/>
            <person name="El Zowalaty M.E."/>
        </authorList>
    </citation>
    <scope>NUCLEOTIDE SEQUENCE</scope>
    <source>
        <strain evidence="4">Pbs3</strain>
    </source>
</reference>
<evidence type="ECO:0000313" key="4">
    <source>
        <dbReference type="EMBL" id="CAH0477755.1"/>
    </source>
</evidence>
<dbReference type="InterPro" id="IPR016024">
    <property type="entry name" value="ARM-type_fold"/>
</dbReference>
<comment type="similarity">
    <text evidence="1">Belongs to the IFRD family.</text>
</comment>
<dbReference type="PANTHER" id="PTHR12354:SF1">
    <property type="entry name" value="INTERFERON-RELATED DEVELOPMENTAL REGULATOR 1"/>
    <property type="match status" value="1"/>
</dbReference>
<proteinExistence type="inferred from homology"/>
<dbReference type="SUPFAM" id="SSF48371">
    <property type="entry name" value="ARM repeat"/>
    <property type="match status" value="1"/>
</dbReference>
<protein>
    <recommendedName>
        <fullName evidence="3">Interferon-related developmental regulator N-terminal domain-containing protein</fullName>
    </recommendedName>
</protein>
<feature type="compositionally biased region" description="Basic residues" evidence="2">
    <location>
        <begin position="1"/>
        <end position="11"/>
    </location>
</feature>
<dbReference type="Proteomes" id="UP001160483">
    <property type="component" value="Unassembled WGS sequence"/>
</dbReference>
<accession>A0AAU9KWN9</accession>
<comment type="caution">
    <text evidence="4">The sequence shown here is derived from an EMBL/GenBank/DDBJ whole genome shotgun (WGS) entry which is preliminary data.</text>
</comment>
<gene>
    <name evidence="4" type="ORF">PBS003_LOCUS4487</name>
</gene>
<feature type="domain" description="Interferon-related developmental regulator N-terminal" evidence="3">
    <location>
        <begin position="33"/>
        <end position="298"/>
    </location>
</feature>
<name>A0AAU9KWN9_9STRA</name>
<evidence type="ECO:0000313" key="5">
    <source>
        <dbReference type="Proteomes" id="UP001160483"/>
    </source>
</evidence>
<feature type="region of interest" description="Disordered" evidence="2">
    <location>
        <begin position="1"/>
        <end position="29"/>
    </location>
</feature>
<dbReference type="Pfam" id="PF05004">
    <property type="entry name" value="IFRD"/>
    <property type="match status" value="1"/>
</dbReference>
<feature type="region of interest" description="Disordered" evidence="2">
    <location>
        <begin position="367"/>
        <end position="402"/>
    </location>
</feature>
<dbReference type="InterPro" id="IPR007701">
    <property type="entry name" value="Interferon-rel_develop_reg_N"/>
</dbReference>
<evidence type="ECO:0000256" key="1">
    <source>
        <dbReference type="ARBA" id="ARBA00008828"/>
    </source>
</evidence>
<organism evidence="4 5">
    <name type="scientific">Peronospora belbahrii</name>
    <dbReference type="NCBI Taxonomy" id="622444"/>
    <lineage>
        <taxon>Eukaryota</taxon>
        <taxon>Sar</taxon>
        <taxon>Stramenopiles</taxon>
        <taxon>Oomycota</taxon>
        <taxon>Peronosporomycetes</taxon>
        <taxon>Peronosporales</taxon>
        <taxon>Peronosporaceae</taxon>
        <taxon>Peronospora</taxon>
    </lineage>
</organism>
<dbReference type="InterPro" id="IPR039777">
    <property type="entry name" value="IFRD"/>
</dbReference>
<dbReference type="EMBL" id="CAKKTJ010000193">
    <property type="protein sequence ID" value="CAH0477755.1"/>
    <property type="molecule type" value="Genomic_DNA"/>
</dbReference>
<sequence>MGKKHKGGRRMRHEEDDDDDEAASVASVETRKTIMSEDREFYDGYSKDVNDQQGIDEAIEELTEERTTIRISAMEKLTAYLLQCLAPEDVNEKFIDNVLGCLRKPSEGEVVLGSRILAILAITFGDDEERFFQRSKAVLTPMIKAAKNAKVKVAAIRALALICFISSVEKENADELLKLLETFFDPKILGDICKAALDSWGLVASSMLDEILASDDLLERLVPRFMVLLDHKDVEVRSAAGENIAFLHESARYCGVSLPDGEEILKRFLEMSKINSKKNSKKDRKTQRVVFRDIYSTLATGKTPTVSFTVKSEVLTITSWKSVKQFEAVKGCLQTGLQKHIKYNNVFRSMLDLPEMLEDRKVERSDVFDKKSTSRKQRSNELKGDRKRKQGIQDTFYDGDLY</sequence>